<dbReference type="AlphaFoldDB" id="A0A1M6JNL1"/>
<gene>
    <name evidence="4" type="ORF">SAMN02745248_00260</name>
</gene>
<proteinExistence type="predicted"/>
<accession>A0A1M6JNL1</accession>
<dbReference type="InterPro" id="IPR025874">
    <property type="entry name" value="DZR"/>
</dbReference>
<feature type="domain" description="SPFH" evidence="3">
    <location>
        <begin position="27"/>
        <end position="231"/>
    </location>
</feature>
<evidence type="ECO:0000259" key="3">
    <source>
        <dbReference type="Pfam" id="PF13421"/>
    </source>
</evidence>
<dbReference type="Pfam" id="PF13421">
    <property type="entry name" value="Band_7_1"/>
    <property type="match status" value="1"/>
</dbReference>
<dbReference type="EMBL" id="FRAD01000003">
    <property type="protein sequence ID" value="SHJ48335.1"/>
    <property type="molecule type" value="Genomic_DNA"/>
</dbReference>
<reference evidence="4 5" key="1">
    <citation type="submission" date="2016-11" db="EMBL/GenBank/DDBJ databases">
        <authorList>
            <person name="Jaros S."/>
            <person name="Januszkiewicz K."/>
            <person name="Wedrychowicz H."/>
        </authorList>
    </citation>
    <scope>NUCLEOTIDE SEQUENCE [LARGE SCALE GENOMIC DNA]</scope>
    <source>
        <strain evidence="4 5">DSM 3090</strain>
    </source>
</reference>
<protein>
    <submittedName>
        <fullName evidence="4">Membrane protease subunit, stomatin/prohibitin family, contains C-terminal Zn-ribbon domain</fullName>
    </submittedName>
</protein>
<dbReference type="PANTHER" id="PTHR37826">
    <property type="entry name" value="FLOTILLIN BAND_7_5 DOMAIN PROTEIN"/>
    <property type="match status" value="1"/>
</dbReference>
<evidence type="ECO:0000256" key="1">
    <source>
        <dbReference type="SAM" id="MobiDB-lite"/>
    </source>
</evidence>
<name>A0A1M6JNL1_9CLOT</name>
<keyword evidence="4" id="KW-0645">Protease</keyword>
<feature type="region of interest" description="Disordered" evidence="1">
    <location>
        <begin position="289"/>
        <end position="310"/>
    </location>
</feature>
<evidence type="ECO:0000259" key="2">
    <source>
        <dbReference type="Pfam" id="PF12773"/>
    </source>
</evidence>
<organism evidence="4 5">
    <name type="scientific">Hathewaya proteolytica DSM 3090</name>
    <dbReference type="NCBI Taxonomy" id="1121331"/>
    <lineage>
        <taxon>Bacteria</taxon>
        <taxon>Bacillati</taxon>
        <taxon>Bacillota</taxon>
        <taxon>Clostridia</taxon>
        <taxon>Eubacteriales</taxon>
        <taxon>Clostridiaceae</taxon>
        <taxon>Hathewaya</taxon>
    </lineage>
</organism>
<feature type="domain" description="DZANK-type" evidence="2">
    <location>
        <begin position="317"/>
        <end position="369"/>
    </location>
</feature>
<dbReference type="OrthoDB" id="9788304at2"/>
<dbReference type="RefSeq" id="WP_072901428.1">
    <property type="nucleotide sequence ID" value="NZ_FRAD01000003.1"/>
</dbReference>
<evidence type="ECO:0000313" key="4">
    <source>
        <dbReference type="EMBL" id="SHJ48335.1"/>
    </source>
</evidence>
<dbReference type="STRING" id="1121331.SAMN02745248_00260"/>
<dbReference type="Proteomes" id="UP000183952">
    <property type="component" value="Unassembled WGS sequence"/>
</dbReference>
<sequence>MGLFDRQLANIVEWNETNEDMIFWKWSNNELKKGSRLIIRPGQDAIFLYNGVIEGIFKEEGNYEIESEIIPFLSTLKGFKFGFKNSLRAEVVFVNTKEFTVKWGTKNPLNIPAPGMRGGMPIRCFGTYRFRIEDYVCFIEKIAGIKQQYCVDDVKQTSGTILDQLIMKWLIREGKDMFNLQAYSTEICSGIMKDLNEELLRIGIMVTSLNIENFSYPESVQKMIDKNAAYGMVNADANYQTVSMLENMDKNPSSGNNAMGNMASGMANMAQMGMGMRMGMNMMDSMEKTYNNTYNNQNPSSKSNGNQEANGGSNNVCSKCHANVEPGAKFCPNCGNKIEEKPMIAAGSKFCTNCGAKVEANAKFCPECGTKVN</sequence>
<keyword evidence="4" id="KW-0378">Hydrolase</keyword>
<dbReference type="SUPFAM" id="SSF117892">
    <property type="entry name" value="Band 7/SPFH domain"/>
    <property type="match status" value="1"/>
</dbReference>
<dbReference type="CDD" id="cd03408">
    <property type="entry name" value="SPFH_like_u1"/>
    <property type="match status" value="1"/>
</dbReference>
<dbReference type="PANTHER" id="PTHR37826:SF2">
    <property type="entry name" value="ZINC-RIBBON DOMAIN-CONTAINING PROTEIN"/>
    <property type="match status" value="1"/>
</dbReference>
<dbReference type="Pfam" id="PF12773">
    <property type="entry name" value="DZR"/>
    <property type="match status" value="1"/>
</dbReference>
<dbReference type="GO" id="GO:0008233">
    <property type="term" value="F:peptidase activity"/>
    <property type="evidence" value="ECO:0007669"/>
    <property type="project" value="UniProtKB-KW"/>
</dbReference>
<dbReference type="GO" id="GO:0006508">
    <property type="term" value="P:proteolysis"/>
    <property type="evidence" value="ECO:0007669"/>
    <property type="project" value="UniProtKB-KW"/>
</dbReference>
<evidence type="ECO:0000313" key="5">
    <source>
        <dbReference type="Proteomes" id="UP000183952"/>
    </source>
</evidence>
<dbReference type="InterPro" id="IPR036013">
    <property type="entry name" value="Band_7/SPFH_dom_sf"/>
</dbReference>
<keyword evidence="5" id="KW-1185">Reference proteome</keyword>
<dbReference type="InterPro" id="IPR033880">
    <property type="entry name" value="SPFH_YdjI"/>
</dbReference>